<accession>A0ABU9HMZ0</accession>
<reference evidence="1 2" key="1">
    <citation type="submission" date="2024-04" db="EMBL/GenBank/DDBJ databases">
        <title>Flavobacterium sp. DGU99 16S ribosomal RNA gene Genome sequencing and assembly.</title>
        <authorList>
            <person name="Park S."/>
        </authorList>
    </citation>
    <scope>NUCLEOTIDE SEQUENCE [LARGE SCALE GENOMIC DNA]</scope>
    <source>
        <strain evidence="1 2">DGU99</strain>
    </source>
</reference>
<name>A0ABU9HMZ0_9FLAO</name>
<keyword evidence="2" id="KW-1185">Reference proteome</keyword>
<sequence>MIELEKYYSEENWKGFSKTFESVNAPKNLMMTLNNDEELAKVIFGILQNESFDWLNKNIPALDNLKPISCLENGHLSKRLKVCLTRMPT</sequence>
<protein>
    <recommendedName>
        <fullName evidence="3">Antitoxin Xre/MbcA/ParS-like toxin-binding domain-containing protein</fullName>
    </recommendedName>
</protein>
<dbReference type="Proteomes" id="UP001398556">
    <property type="component" value="Unassembled WGS sequence"/>
</dbReference>
<evidence type="ECO:0000313" key="1">
    <source>
        <dbReference type="EMBL" id="MEL1241439.1"/>
    </source>
</evidence>
<proteinExistence type="predicted"/>
<dbReference type="EMBL" id="JBBYHU010000019">
    <property type="protein sequence ID" value="MEL1241439.1"/>
    <property type="molecule type" value="Genomic_DNA"/>
</dbReference>
<evidence type="ECO:0000313" key="2">
    <source>
        <dbReference type="Proteomes" id="UP001398556"/>
    </source>
</evidence>
<organism evidence="1 2">
    <name type="scientific">Flavobacterium flavipallidum</name>
    <dbReference type="NCBI Taxonomy" id="3139140"/>
    <lineage>
        <taxon>Bacteria</taxon>
        <taxon>Pseudomonadati</taxon>
        <taxon>Bacteroidota</taxon>
        <taxon>Flavobacteriia</taxon>
        <taxon>Flavobacteriales</taxon>
        <taxon>Flavobacteriaceae</taxon>
        <taxon>Flavobacterium</taxon>
    </lineage>
</organism>
<dbReference type="RefSeq" id="WP_341700654.1">
    <property type="nucleotide sequence ID" value="NZ_JBBYHU010000019.1"/>
</dbReference>
<evidence type="ECO:0008006" key="3">
    <source>
        <dbReference type="Google" id="ProtNLM"/>
    </source>
</evidence>
<gene>
    <name evidence="1" type="ORF">AAEO59_10305</name>
</gene>
<comment type="caution">
    <text evidence="1">The sequence shown here is derived from an EMBL/GenBank/DDBJ whole genome shotgun (WGS) entry which is preliminary data.</text>
</comment>